<dbReference type="InterPro" id="IPR013783">
    <property type="entry name" value="Ig-like_fold"/>
</dbReference>
<name>A0A2J8MXB9_PANTR</name>
<accession>A0A2J8MXB9</accession>
<dbReference type="InterPro" id="IPR042381">
    <property type="entry name" value="CD96"/>
</dbReference>
<protein>
    <submittedName>
        <fullName evidence="1">CD96 isoform 5</fullName>
    </submittedName>
</protein>
<sequence>EIPCFQNSSSEISSEFTYAWSVEDNGTQETLISQNHLISNSTLLKDRIKLGTDYRLHLSPVQIFDDGRKFSCHIRVGPNKILRSSTTVKVFGKGFCSTDSLASSCLLPCSFLKRKHPIMLQSSHMWVTVLESVSLDTCHSCWAGG</sequence>
<dbReference type="Proteomes" id="UP000236370">
    <property type="component" value="Unassembled WGS sequence"/>
</dbReference>
<evidence type="ECO:0000313" key="1">
    <source>
        <dbReference type="EMBL" id="PNI64161.1"/>
    </source>
</evidence>
<gene>
    <name evidence="1" type="ORF">CK820_G0016239</name>
</gene>
<comment type="caution">
    <text evidence="1">The sequence shown here is derived from an EMBL/GenBank/DDBJ whole genome shotgun (WGS) entry which is preliminary data.</text>
</comment>
<dbReference type="PANTHER" id="PTHR15317">
    <property type="entry name" value="T-CELL SURFACE PROTEIN TACTILE"/>
    <property type="match status" value="1"/>
</dbReference>
<dbReference type="Gene3D" id="2.60.40.10">
    <property type="entry name" value="Immunoglobulins"/>
    <property type="match status" value="1"/>
</dbReference>
<dbReference type="PANTHER" id="PTHR15317:SF1">
    <property type="entry name" value="T-CELL SURFACE PROTEIN TACTILE"/>
    <property type="match status" value="1"/>
</dbReference>
<dbReference type="AlphaFoldDB" id="A0A2J8MXB9"/>
<proteinExistence type="predicted"/>
<feature type="non-terminal residue" evidence="1">
    <location>
        <position position="1"/>
    </location>
</feature>
<dbReference type="EMBL" id="NBAG03000241">
    <property type="protein sequence ID" value="PNI64161.1"/>
    <property type="molecule type" value="Genomic_DNA"/>
</dbReference>
<evidence type="ECO:0000313" key="2">
    <source>
        <dbReference type="Proteomes" id="UP000236370"/>
    </source>
</evidence>
<organism evidence="1 2">
    <name type="scientific">Pan troglodytes</name>
    <name type="common">Chimpanzee</name>
    <dbReference type="NCBI Taxonomy" id="9598"/>
    <lineage>
        <taxon>Eukaryota</taxon>
        <taxon>Metazoa</taxon>
        <taxon>Chordata</taxon>
        <taxon>Craniata</taxon>
        <taxon>Vertebrata</taxon>
        <taxon>Euteleostomi</taxon>
        <taxon>Mammalia</taxon>
        <taxon>Eutheria</taxon>
        <taxon>Euarchontoglires</taxon>
        <taxon>Primates</taxon>
        <taxon>Haplorrhini</taxon>
        <taxon>Catarrhini</taxon>
        <taxon>Hominidae</taxon>
        <taxon>Pan</taxon>
    </lineage>
</organism>
<reference evidence="1 2" key="1">
    <citation type="submission" date="2017-12" db="EMBL/GenBank/DDBJ databases">
        <title>High-resolution comparative analysis of great ape genomes.</title>
        <authorList>
            <person name="Pollen A."/>
            <person name="Hastie A."/>
            <person name="Hormozdiari F."/>
            <person name="Dougherty M."/>
            <person name="Liu R."/>
            <person name="Chaisson M."/>
            <person name="Hoppe E."/>
            <person name="Hill C."/>
            <person name="Pang A."/>
            <person name="Hillier L."/>
            <person name="Baker C."/>
            <person name="Armstrong J."/>
            <person name="Shendure J."/>
            <person name="Paten B."/>
            <person name="Wilson R."/>
            <person name="Chao H."/>
            <person name="Schneider V."/>
            <person name="Ventura M."/>
            <person name="Kronenberg Z."/>
            <person name="Murali S."/>
            <person name="Gordon D."/>
            <person name="Cantsilieris S."/>
            <person name="Munson K."/>
            <person name="Nelson B."/>
            <person name="Raja A."/>
            <person name="Underwood J."/>
            <person name="Diekhans M."/>
            <person name="Fiddes I."/>
            <person name="Haussler D."/>
            <person name="Eichler E."/>
        </authorList>
    </citation>
    <scope>NUCLEOTIDE SEQUENCE [LARGE SCALE GENOMIC DNA]</scope>
    <source>
        <strain evidence="1">Yerkes chimp pedigree #C0471</strain>
    </source>
</reference>